<reference evidence="2 3" key="1">
    <citation type="journal article" date="2016" name="Mol. Biol. Evol.">
        <title>Comparative Genomics of Early-Diverging Mushroom-Forming Fungi Provides Insights into the Origins of Lignocellulose Decay Capabilities.</title>
        <authorList>
            <person name="Nagy L.G."/>
            <person name="Riley R."/>
            <person name="Tritt A."/>
            <person name="Adam C."/>
            <person name="Daum C."/>
            <person name="Floudas D."/>
            <person name="Sun H."/>
            <person name="Yadav J.S."/>
            <person name="Pangilinan J."/>
            <person name="Larsson K.H."/>
            <person name="Matsuura K."/>
            <person name="Barry K."/>
            <person name="Labutti K."/>
            <person name="Kuo R."/>
            <person name="Ohm R.A."/>
            <person name="Bhattacharya S.S."/>
            <person name="Shirouzu T."/>
            <person name="Yoshinaga Y."/>
            <person name="Martin F.M."/>
            <person name="Grigoriev I.V."/>
            <person name="Hibbett D.S."/>
        </authorList>
    </citation>
    <scope>NUCLEOTIDE SEQUENCE [LARGE SCALE GENOMIC DNA]</scope>
    <source>
        <strain evidence="2 3">CBS 109695</strain>
    </source>
</reference>
<dbReference type="EMBL" id="KV417848">
    <property type="protein sequence ID" value="KZP05294.1"/>
    <property type="molecule type" value="Genomic_DNA"/>
</dbReference>
<proteinExistence type="predicted"/>
<evidence type="ECO:0000256" key="1">
    <source>
        <dbReference type="SAM" id="MobiDB-lite"/>
    </source>
</evidence>
<dbReference type="AlphaFoldDB" id="A0A167VRL7"/>
<sequence length="130" mass="13988">MRWSQGEYLPPRDTHVSGFAVLPRFFFEFPPIVTLNIQGIPKSITAILATSSELRDAANVLLAGLHYISTSAAPDAAPRLKSSAHGPMRSTPHRTHVPSSPHPAREKNPAAMNSVHALRGGAIPSYSGQE</sequence>
<dbReference type="Proteomes" id="UP000076532">
    <property type="component" value="Unassembled WGS sequence"/>
</dbReference>
<evidence type="ECO:0000313" key="3">
    <source>
        <dbReference type="Proteomes" id="UP000076532"/>
    </source>
</evidence>
<protein>
    <submittedName>
        <fullName evidence="2">Uncharacterized protein</fullName>
    </submittedName>
</protein>
<evidence type="ECO:0000313" key="2">
    <source>
        <dbReference type="EMBL" id="KZP05294.1"/>
    </source>
</evidence>
<gene>
    <name evidence="2" type="ORF">FIBSPDRAFT_356641</name>
</gene>
<feature type="region of interest" description="Disordered" evidence="1">
    <location>
        <begin position="75"/>
        <end position="130"/>
    </location>
</feature>
<organism evidence="2 3">
    <name type="scientific">Athelia psychrophila</name>
    <dbReference type="NCBI Taxonomy" id="1759441"/>
    <lineage>
        <taxon>Eukaryota</taxon>
        <taxon>Fungi</taxon>
        <taxon>Dikarya</taxon>
        <taxon>Basidiomycota</taxon>
        <taxon>Agaricomycotina</taxon>
        <taxon>Agaricomycetes</taxon>
        <taxon>Agaricomycetidae</taxon>
        <taxon>Atheliales</taxon>
        <taxon>Atheliaceae</taxon>
        <taxon>Athelia</taxon>
    </lineage>
</organism>
<keyword evidence="3" id="KW-1185">Reference proteome</keyword>
<name>A0A167VRL7_9AGAM</name>
<accession>A0A167VRL7</accession>